<feature type="region of interest" description="Disordered" evidence="1">
    <location>
        <begin position="26"/>
        <end position="67"/>
    </location>
</feature>
<accession>A0A2G5TCI6</accession>
<evidence type="ECO:0000313" key="3">
    <source>
        <dbReference type="EMBL" id="PIC24923.1"/>
    </source>
</evidence>
<keyword evidence="4" id="KW-1185">Reference proteome</keyword>
<name>A0A2G5TCI6_9PELO</name>
<evidence type="ECO:0000256" key="1">
    <source>
        <dbReference type="SAM" id="MobiDB-lite"/>
    </source>
</evidence>
<organism evidence="2 4">
    <name type="scientific">Caenorhabditis nigoni</name>
    <dbReference type="NCBI Taxonomy" id="1611254"/>
    <lineage>
        <taxon>Eukaryota</taxon>
        <taxon>Metazoa</taxon>
        <taxon>Ecdysozoa</taxon>
        <taxon>Nematoda</taxon>
        <taxon>Chromadorea</taxon>
        <taxon>Rhabditida</taxon>
        <taxon>Rhabditina</taxon>
        <taxon>Rhabditomorpha</taxon>
        <taxon>Rhabditoidea</taxon>
        <taxon>Rhabditidae</taxon>
        <taxon>Peloderinae</taxon>
        <taxon>Caenorhabditis</taxon>
    </lineage>
</organism>
<evidence type="ECO:0000313" key="2">
    <source>
        <dbReference type="EMBL" id="PIC24919.1"/>
    </source>
</evidence>
<dbReference type="Proteomes" id="UP000230233">
    <property type="component" value="Chromosome V"/>
</dbReference>
<reference evidence="4" key="1">
    <citation type="submission" date="2017-10" db="EMBL/GenBank/DDBJ databases">
        <title>Rapid genome shrinkage in a self-fertile nematode reveals novel sperm competition proteins.</title>
        <authorList>
            <person name="Yin D."/>
            <person name="Schwarz E.M."/>
            <person name="Thomas C.G."/>
            <person name="Felde R.L."/>
            <person name="Korf I.F."/>
            <person name="Cutter A.D."/>
            <person name="Schartner C.M."/>
            <person name="Ralston E.J."/>
            <person name="Meyer B.J."/>
            <person name="Haag E.S."/>
        </authorList>
    </citation>
    <scope>NUCLEOTIDE SEQUENCE [LARGE SCALE GENOMIC DNA]</scope>
    <source>
        <strain evidence="4">JU1422</strain>
    </source>
</reference>
<gene>
    <name evidence="2" type="primary">Cnig_chr_V.g18054</name>
    <name evidence="3" type="synonym">Cnig_chr_V.g18058</name>
    <name evidence="2" type="ORF">B9Z55_018054</name>
    <name evidence="3" type="ORF">B9Z55_018058</name>
</gene>
<sequence>MIQYIILGYLLYEILRLAQRPDVSAVKFSTPDDYPSAPATHAPPPQATPPSSSPEAPKSEETTAKSG</sequence>
<dbReference type="EMBL" id="PDUG01000005">
    <property type="protein sequence ID" value="PIC24923.1"/>
    <property type="molecule type" value="Genomic_DNA"/>
</dbReference>
<protein>
    <submittedName>
        <fullName evidence="2">Uncharacterized protein</fullName>
    </submittedName>
</protein>
<comment type="caution">
    <text evidence="2">The sequence shown here is derived from an EMBL/GenBank/DDBJ whole genome shotgun (WGS) entry which is preliminary data.</text>
</comment>
<feature type="compositionally biased region" description="Pro residues" evidence="1">
    <location>
        <begin position="41"/>
        <end position="52"/>
    </location>
</feature>
<reference evidence="2" key="2">
    <citation type="journal article" date="2018" name="Science">
        <title>Rapid genome shrinkage in a self-fertile nematode reveals sperm competition proteins.</title>
        <authorList>
            <person name="Yin D."/>
            <person name="Schwarz E.M."/>
            <person name="Thomas C.G."/>
            <person name="Felde R.L."/>
            <person name="Korf I.F."/>
            <person name="Cutter A.D."/>
            <person name="Schartner C.M."/>
            <person name="Ralston E.J."/>
            <person name="Meyer B.J."/>
            <person name="Haag E.S."/>
        </authorList>
    </citation>
    <scope>NUCLEOTIDE SEQUENCE</scope>
    <source>
        <strain evidence="2">JU1422</strain>
    </source>
</reference>
<feature type="compositionally biased region" description="Basic and acidic residues" evidence="1">
    <location>
        <begin position="57"/>
        <end position="67"/>
    </location>
</feature>
<dbReference type="AlphaFoldDB" id="A0A2G5TCI6"/>
<evidence type="ECO:0000313" key="4">
    <source>
        <dbReference type="Proteomes" id="UP000230233"/>
    </source>
</evidence>
<proteinExistence type="predicted"/>
<dbReference type="EMBL" id="PDUG01000005">
    <property type="protein sequence ID" value="PIC24919.1"/>
    <property type="molecule type" value="Genomic_DNA"/>
</dbReference>